<protein>
    <submittedName>
        <fullName evidence="1">Uncharacterized protein</fullName>
    </submittedName>
</protein>
<name>A0ABQ8DAK6_BRANA</name>
<dbReference type="EMBL" id="JAGKQM010000005">
    <property type="protein sequence ID" value="KAH0926385.1"/>
    <property type="molecule type" value="Genomic_DNA"/>
</dbReference>
<organism evidence="1 2">
    <name type="scientific">Brassica napus</name>
    <name type="common">Rape</name>
    <dbReference type="NCBI Taxonomy" id="3708"/>
    <lineage>
        <taxon>Eukaryota</taxon>
        <taxon>Viridiplantae</taxon>
        <taxon>Streptophyta</taxon>
        <taxon>Embryophyta</taxon>
        <taxon>Tracheophyta</taxon>
        <taxon>Spermatophyta</taxon>
        <taxon>Magnoliopsida</taxon>
        <taxon>eudicotyledons</taxon>
        <taxon>Gunneridae</taxon>
        <taxon>Pentapetalae</taxon>
        <taxon>rosids</taxon>
        <taxon>malvids</taxon>
        <taxon>Brassicales</taxon>
        <taxon>Brassicaceae</taxon>
        <taxon>Brassiceae</taxon>
        <taxon>Brassica</taxon>
    </lineage>
</organism>
<comment type="caution">
    <text evidence="1">The sequence shown here is derived from an EMBL/GenBank/DDBJ whole genome shotgun (WGS) entry which is preliminary data.</text>
</comment>
<evidence type="ECO:0000313" key="2">
    <source>
        <dbReference type="Proteomes" id="UP000824890"/>
    </source>
</evidence>
<proteinExistence type="predicted"/>
<dbReference type="Proteomes" id="UP000824890">
    <property type="component" value="Unassembled WGS sequence"/>
</dbReference>
<accession>A0ABQ8DAK6</accession>
<gene>
    <name evidence="1" type="ORF">HID58_018641</name>
</gene>
<sequence>MEAITDPSTPAFFREVEAPSASPPPVLVPGNGRLSLLRLHRFWLRRSGLGGICGVAFVARVVVRSDDALRDMFDGLEPFDRTAGMRRDEVKPTRAPGFG</sequence>
<evidence type="ECO:0000313" key="1">
    <source>
        <dbReference type="EMBL" id="KAH0926385.1"/>
    </source>
</evidence>
<keyword evidence="2" id="KW-1185">Reference proteome</keyword>
<reference evidence="1 2" key="1">
    <citation type="submission" date="2021-05" db="EMBL/GenBank/DDBJ databases">
        <title>Genome Assembly of Synthetic Allotetraploid Brassica napus Reveals Homoeologous Exchanges between Subgenomes.</title>
        <authorList>
            <person name="Davis J.T."/>
        </authorList>
    </citation>
    <scope>NUCLEOTIDE SEQUENCE [LARGE SCALE GENOMIC DNA]</scope>
    <source>
        <strain evidence="2">cv. Da-Ae</strain>
        <tissue evidence="1">Seedling</tissue>
    </source>
</reference>